<dbReference type="Proteomes" id="UP000799536">
    <property type="component" value="Unassembled WGS sequence"/>
</dbReference>
<dbReference type="AlphaFoldDB" id="A0A9P4MUL4"/>
<comment type="caution">
    <text evidence="2">The sequence shown here is derived from an EMBL/GenBank/DDBJ whole genome shotgun (WGS) entry which is preliminary data.</text>
</comment>
<dbReference type="PANTHER" id="PTHR28002">
    <property type="entry name" value="MIOREX COMPLEX COMPONENT 11"/>
    <property type="match status" value="1"/>
</dbReference>
<dbReference type="PANTHER" id="PTHR28002:SF1">
    <property type="entry name" value="MIOREX COMPLEX COMPONENT 11"/>
    <property type="match status" value="1"/>
</dbReference>
<protein>
    <submittedName>
        <fullName evidence="2">Uncharacterized protein</fullName>
    </submittedName>
</protein>
<dbReference type="GO" id="GO:0005739">
    <property type="term" value="C:mitochondrion"/>
    <property type="evidence" value="ECO:0007669"/>
    <property type="project" value="TreeGrafter"/>
</dbReference>
<evidence type="ECO:0000313" key="3">
    <source>
        <dbReference type="Proteomes" id="UP000799536"/>
    </source>
</evidence>
<feature type="non-terminal residue" evidence="2">
    <location>
        <position position="187"/>
    </location>
</feature>
<keyword evidence="3" id="KW-1185">Reference proteome</keyword>
<proteinExistence type="predicted"/>
<name>A0A9P4MUL4_9PLEO</name>
<dbReference type="EMBL" id="ML993893">
    <property type="protein sequence ID" value="KAF2203781.1"/>
    <property type="molecule type" value="Genomic_DNA"/>
</dbReference>
<accession>A0A9P4MUL4</accession>
<dbReference type="InterPro" id="IPR018811">
    <property type="entry name" value="MRX11"/>
</dbReference>
<gene>
    <name evidence="2" type="ORF">GQ43DRAFT_338421</name>
</gene>
<organism evidence="2 3">
    <name type="scientific">Delitschia confertaspora ATCC 74209</name>
    <dbReference type="NCBI Taxonomy" id="1513339"/>
    <lineage>
        <taxon>Eukaryota</taxon>
        <taxon>Fungi</taxon>
        <taxon>Dikarya</taxon>
        <taxon>Ascomycota</taxon>
        <taxon>Pezizomycotina</taxon>
        <taxon>Dothideomycetes</taxon>
        <taxon>Pleosporomycetidae</taxon>
        <taxon>Pleosporales</taxon>
        <taxon>Delitschiaceae</taxon>
        <taxon>Delitschia</taxon>
    </lineage>
</organism>
<dbReference type="Pfam" id="PF10306">
    <property type="entry name" value="FLILHELTA"/>
    <property type="match status" value="1"/>
</dbReference>
<reference evidence="2" key="1">
    <citation type="journal article" date="2020" name="Stud. Mycol.">
        <title>101 Dothideomycetes genomes: a test case for predicting lifestyles and emergence of pathogens.</title>
        <authorList>
            <person name="Haridas S."/>
            <person name="Albert R."/>
            <person name="Binder M."/>
            <person name="Bloem J."/>
            <person name="Labutti K."/>
            <person name="Salamov A."/>
            <person name="Andreopoulos B."/>
            <person name="Baker S."/>
            <person name="Barry K."/>
            <person name="Bills G."/>
            <person name="Bluhm B."/>
            <person name="Cannon C."/>
            <person name="Castanera R."/>
            <person name="Culley D."/>
            <person name="Daum C."/>
            <person name="Ezra D."/>
            <person name="Gonzalez J."/>
            <person name="Henrissat B."/>
            <person name="Kuo A."/>
            <person name="Liang C."/>
            <person name="Lipzen A."/>
            <person name="Lutzoni F."/>
            <person name="Magnuson J."/>
            <person name="Mondo S."/>
            <person name="Nolan M."/>
            <person name="Ohm R."/>
            <person name="Pangilinan J."/>
            <person name="Park H.-J."/>
            <person name="Ramirez L."/>
            <person name="Alfaro M."/>
            <person name="Sun H."/>
            <person name="Tritt A."/>
            <person name="Yoshinaga Y."/>
            <person name="Zwiers L.-H."/>
            <person name="Turgeon B."/>
            <person name="Goodwin S."/>
            <person name="Spatafora J."/>
            <person name="Crous P."/>
            <person name="Grigoriev I."/>
        </authorList>
    </citation>
    <scope>NUCLEOTIDE SEQUENCE</scope>
    <source>
        <strain evidence="2">ATCC 74209</strain>
    </source>
</reference>
<feature type="non-terminal residue" evidence="2">
    <location>
        <position position="1"/>
    </location>
</feature>
<sequence>PLRHSSFTPNPPPNPSTSQPTSRLSRVNARLPRFLRRYTTPLLSAPLSHITSFLLLHELTAILPLFTLAGLFHYTSYLPPYFSEGKWVLVGVERFGNYFRRKGWISDSSQRESKREIEGGEVEGRRKRGKWDMTEGGVRVIVEFATAYAITKAILPLRIIFSVWATPWFAARAVIPMGRGIRNILGR</sequence>
<evidence type="ECO:0000313" key="2">
    <source>
        <dbReference type="EMBL" id="KAF2203781.1"/>
    </source>
</evidence>
<dbReference type="OrthoDB" id="5580261at2759"/>
<evidence type="ECO:0000256" key="1">
    <source>
        <dbReference type="SAM" id="MobiDB-lite"/>
    </source>
</evidence>
<feature type="region of interest" description="Disordered" evidence="1">
    <location>
        <begin position="1"/>
        <end position="24"/>
    </location>
</feature>